<dbReference type="GO" id="GO:0015074">
    <property type="term" value="P:DNA integration"/>
    <property type="evidence" value="ECO:0007669"/>
    <property type="project" value="InterPro"/>
</dbReference>
<dbReference type="Gene3D" id="1.10.443.10">
    <property type="entry name" value="Intergrase catalytic core"/>
    <property type="match status" value="1"/>
</dbReference>
<sequence>MKKNALVSRETVIEITERLRVESIEYISFHPSMIQKYKGILEGFVNQHQANARFEDKIWLFKEKYFNVTFDFNLANYNKFIVPLKCYVLQKKKGGINTITIQSELKYIKKSIEITGGFSKNYEELGEYIGSQGYRKRQKLSLAVLEFLKFFSIKEVEEVRNICSEYTYSERKVRSLPSFHDVLTFDEIINSFFSSCSFQDKLKYYPVLLWWNITKVIPVRPIEFYELSINCIFKGEDGSYWITLPRKKQQPRNNEELEVTDTLQINKELYDLICEYKKDTKEFLENEYLLSFELYRNLFGTGRPSILKFINGAKFSVILSSFYTDVVEKRYRMGYSERIKPGDTRHFAFCNMMLQGFNMLSIARMGGHKTLRQQLHYHAHLDHLAESAVYILAKNYKNKFNRLSLSSLDREVELKGKIYSKSDFENLHEVEFGYCTDEPSQCKIGDCRYCGFYYFTPSQHEYEEGVKWLRDQSQALQVRIKEQIKFMVSIGKNMGYDLKTLQYPINKQEQLSTNAYRLKRLMEQKARVDCILLGDEE</sequence>
<dbReference type="InterPro" id="IPR011010">
    <property type="entry name" value="DNA_brk_join_enz"/>
</dbReference>
<keyword evidence="1" id="KW-0233">DNA recombination</keyword>
<gene>
    <name evidence="2" type="ORF">BK784_08820</name>
</gene>
<dbReference type="EMBL" id="MOOV01000082">
    <property type="protein sequence ID" value="OUC02588.1"/>
    <property type="molecule type" value="Genomic_DNA"/>
</dbReference>
<dbReference type="AlphaFoldDB" id="A0A9X6N6F4"/>
<protein>
    <recommendedName>
        <fullName evidence="4">Integrase</fullName>
    </recommendedName>
</protein>
<reference evidence="2 3" key="1">
    <citation type="submission" date="2016-10" db="EMBL/GenBank/DDBJ databases">
        <title>Comparative genomics of Bacillus thuringiensis reveals a path to pathogens against multiple invertebrate hosts.</title>
        <authorList>
            <person name="Zheng J."/>
            <person name="Gao Q."/>
            <person name="Liu H."/>
            <person name="Peng D."/>
            <person name="Ruan L."/>
            <person name="Sun M."/>
        </authorList>
    </citation>
    <scope>NUCLEOTIDE SEQUENCE [LARGE SCALE GENOMIC DNA]</scope>
    <source>
        <strain evidence="2">T30001</strain>
    </source>
</reference>
<proteinExistence type="predicted"/>
<name>A0A9X6N6F4_BACTV</name>
<evidence type="ECO:0000313" key="2">
    <source>
        <dbReference type="EMBL" id="OUC02588.1"/>
    </source>
</evidence>
<dbReference type="GO" id="GO:0006310">
    <property type="term" value="P:DNA recombination"/>
    <property type="evidence" value="ECO:0007669"/>
    <property type="project" value="UniProtKB-KW"/>
</dbReference>
<dbReference type="GO" id="GO:0003677">
    <property type="term" value="F:DNA binding"/>
    <property type="evidence" value="ECO:0007669"/>
    <property type="project" value="InterPro"/>
</dbReference>
<accession>A0A9X6N6F4</accession>
<evidence type="ECO:0000313" key="3">
    <source>
        <dbReference type="Proteomes" id="UP000195160"/>
    </source>
</evidence>
<evidence type="ECO:0008006" key="4">
    <source>
        <dbReference type="Google" id="ProtNLM"/>
    </source>
</evidence>
<dbReference type="SUPFAM" id="SSF56349">
    <property type="entry name" value="DNA breaking-rejoining enzymes"/>
    <property type="match status" value="1"/>
</dbReference>
<evidence type="ECO:0000256" key="1">
    <source>
        <dbReference type="ARBA" id="ARBA00023172"/>
    </source>
</evidence>
<dbReference type="Proteomes" id="UP000195160">
    <property type="component" value="Unassembled WGS sequence"/>
</dbReference>
<comment type="caution">
    <text evidence="2">The sequence shown here is derived from an EMBL/GenBank/DDBJ whole genome shotgun (WGS) entry which is preliminary data.</text>
</comment>
<dbReference type="InterPro" id="IPR013762">
    <property type="entry name" value="Integrase-like_cat_sf"/>
</dbReference>
<organism evidence="2 3">
    <name type="scientific">Bacillus thuringiensis subsp. medellin</name>
    <dbReference type="NCBI Taxonomy" id="79672"/>
    <lineage>
        <taxon>Bacteria</taxon>
        <taxon>Bacillati</taxon>
        <taxon>Bacillota</taxon>
        <taxon>Bacilli</taxon>
        <taxon>Bacillales</taxon>
        <taxon>Bacillaceae</taxon>
        <taxon>Bacillus</taxon>
        <taxon>Bacillus cereus group</taxon>
    </lineage>
</organism>
<dbReference type="RefSeq" id="WP_088066131.1">
    <property type="nucleotide sequence ID" value="NZ_MOOV01000082.1"/>
</dbReference>